<dbReference type="InterPro" id="IPR002401">
    <property type="entry name" value="Cyt_P450_E_grp-I"/>
</dbReference>
<evidence type="ECO:0000256" key="9">
    <source>
        <dbReference type="ARBA" id="ARBA00023136"/>
    </source>
</evidence>
<comment type="cofactor">
    <cofactor evidence="1 10">
        <name>heme</name>
        <dbReference type="ChEBI" id="CHEBI:30413"/>
    </cofactor>
</comment>
<name>A0A1Y9TKL1_ANDDA</name>
<evidence type="ECO:0000256" key="1">
    <source>
        <dbReference type="ARBA" id="ARBA00001971"/>
    </source>
</evidence>
<comment type="similarity">
    <text evidence="3 11">Belongs to the cytochrome P450 family.</text>
</comment>
<dbReference type="PANTHER" id="PTHR24300">
    <property type="entry name" value="CYTOCHROME P450 508A4-RELATED"/>
    <property type="match status" value="1"/>
</dbReference>
<evidence type="ECO:0000256" key="5">
    <source>
        <dbReference type="ARBA" id="ARBA00022723"/>
    </source>
</evidence>
<keyword evidence="5 10" id="KW-0479">Metal-binding</keyword>
<dbReference type="EMBL" id="KX364723">
    <property type="protein sequence ID" value="ARO89859.1"/>
    <property type="molecule type" value="mRNA"/>
</dbReference>
<feature type="binding site" description="axial binding residue" evidence="10">
    <location>
        <position position="434"/>
    </location>
    <ligand>
        <name>heme</name>
        <dbReference type="ChEBI" id="CHEBI:30413"/>
    </ligand>
    <ligandPart>
        <name>Fe</name>
        <dbReference type="ChEBI" id="CHEBI:18248"/>
    </ligandPart>
</feature>
<keyword evidence="4 10" id="KW-0349">Heme</keyword>
<dbReference type="PRINTS" id="PR00463">
    <property type="entry name" value="EP450I"/>
</dbReference>
<keyword evidence="8 11" id="KW-0503">Monooxygenase</keyword>
<dbReference type="GO" id="GO:0019373">
    <property type="term" value="P:epoxygenase P450 pathway"/>
    <property type="evidence" value="ECO:0007669"/>
    <property type="project" value="TreeGrafter"/>
</dbReference>
<dbReference type="InterPro" id="IPR036396">
    <property type="entry name" value="Cyt_P450_sf"/>
</dbReference>
<evidence type="ECO:0000256" key="2">
    <source>
        <dbReference type="ARBA" id="ARBA00004370"/>
    </source>
</evidence>
<dbReference type="InterPro" id="IPR001128">
    <property type="entry name" value="Cyt_P450"/>
</dbReference>
<dbReference type="Pfam" id="PF00067">
    <property type="entry name" value="p450"/>
    <property type="match status" value="1"/>
</dbReference>
<dbReference type="FunFam" id="1.10.630.10:FF:000004">
    <property type="entry name" value="cytochrome P450 2D15 isoform X1"/>
    <property type="match status" value="1"/>
</dbReference>
<organism evidence="12">
    <name type="scientific">Andrias davidianus</name>
    <name type="common">Chinese giant salamander</name>
    <name type="synonym">Sieboldia davidiana</name>
    <dbReference type="NCBI Taxonomy" id="141262"/>
    <lineage>
        <taxon>Eukaryota</taxon>
        <taxon>Metazoa</taxon>
        <taxon>Chordata</taxon>
        <taxon>Craniata</taxon>
        <taxon>Vertebrata</taxon>
        <taxon>Euteleostomi</taxon>
        <taxon>Amphibia</taxon>
        <taxon>Batrachia</taxon>
        <taxon>Caudata</taxon>
        <taxon>Cryptobranchoidea</taxon>
        <taxon>Cryptobranchidae</taxon>
        <taxon>Andrias</taxon>
    </lineage>
</organism>
<dbReference type="SUPFAM" id="SSF48264">
    <property type="entry name" value="Cytochrome P450"/>
    <property type="match status" value="1"/>
</dbReference>
<evidence type="ECO:0000256" key="10">
    <source>
        <dbReference type="PIRSR" id="PIRSR602401-1"/>
    </source>
</evidence>
<dbReference type="PANTHER" id="PTHR24300:SF385">
    <property type="entry name" value="CYTOCHROME P450 2C20"/>
    <property type="match status" value="1"/>
</dbReference>
<dbReference type="PRINTS" id="PR00385">
    <property type="entry name" value="P450"/>
</dbReference>
<evidence type="ECO:0000256" key="3">
    <source>
        <dbReference type="ARBA" id="ARBA00010617"/>
    </source>
</evidence>
<dbReference type="AlphaFoldDB" id="A0A1Y9TKL1"/>
<evidence type="ECO:0000256" key="4">
    <source>
        <dbReference type="ARBA" id="ARBA00022617"/>
    </source>
</evidence>
<comment type="subcellular location">
    <subcellularLocation>
        <location evidence="2">Membrane</location>
    </subcellularLocation>
</comment>
<dbReference type="GO" id="GO:0016020">
    <property type="term" value="C:membrane"/>
    <property type="evidence" value="ECO:0007669"/>
    <property type="project" value="UniProtKB-SubCell"/>
</dbReference>
<evidence type="ECO:0000256" key="7">
    <source>
        <dbReference type="ARBA" id="ARBA00023004"/>
    </source>
</evidence>
<reference evidence="12" key="1">
    <citation type="submission" date="2016-06" db="EMBL/GenBank/DDBJ databases">
        <authorList>
            <person name="Kjaerup R.B."/>
            <person name="Dalgaard T.S."/>
            <person name="Juul-Madsen H.R."/>
        </authorList>
    </citation>
    <scope>NUCLEOTIDE SEQUENCE</scope>
</reference>
<protein>
    <submittedName>
        <fullName evidence="12">Cytochrome P450 Cyp2c20</fullName>
    </submittedName>
</protein>
<dbReference type="Gene3D" id="1.10.630.10">
    <property type="entry name" value="Cytochrome P450"/>
    <property type="match status" value="1"/>
</dbReference>
<dbReference type="PROSITE" id="PS00086">
    <property type="entry name" value="CYTOCHROME_P450"/>
    <property type="match status" value="1"/>
</dbReference>
<dbReference type="InterPro" id="IPR017972">
    <property type="entry name" value="Cyt_P450_CS"/>
</dbReference>
<dbReference type="InterPro" id="IPR050182">
    <property type="entry name" value="Cytochrome_P450_fam2"/>
</dbReference>
<dbReference type="GO" id="GO:0008392">
    <property type="term" value="F:arachidonate epoxygenase activity"/>
    <property type="evidence" value="ECO:0007669"/>
    <property type="project" value="TreeGrafter"/>
</dbReference>
<evidence type="ECO:0000256" key="6">
    <source>
        <dbReference type="ARBA" id="ARBA00023002"/>
    </source>
</evidence>
<dbReference type="GO" id="GO:0005506">
    <property type="term" value="F:iron ion binding"/>
    <property type="evidence" value="ECO:0007669"/>
    <property type="project" value="InterPro"/>
</dbReference>
<dbReference type="GO" id="GO:0016712">
    <property type="term" value="F:oxidoreductase activity, acting on paired donors, with incorporation or reduction of molecular oxygen, reduced flavin or flavoprotein as one donor, and incorporation of one atom of oxygen"/>
    <property type="evidence" value="ECO:0007669"/>
    <property type="project" value="TreeGrafter"/>
</dbReference>
<keyword evidence="7 10" id="KW-0408">Iron</keyword>
<dbReference type="GO" id="GO:0020037">
    <property type="term" value="F:heme binding"/>
    <property type="evidence" value="ECO:0007669"/>
    <property type="project" value="InterPro"/>
</dbReference>
<keyword evidence="9" id="KW-0472">Membrane</keyword>
<proteinExistence type="evidence at transcript level"/>
<dbReference type="GO" id="GO:0006805">
    <property type="term" value="P:xenobiotic metabolic process"/>
    <property type="evidence" value="ECO:0007669"/>
    <property type="project" value="TreeGrafter"/>
</dbReference>
<sequence length="489" mass="55425">MLSLLLAGVLATLALYLLFSPWKKRANLPPGPAPWPVIGNLHQLDKAEPHKTLMQLREIYGDMYTVYLGAQPAVVLCGYDTLREALLGQADDFSGRAILPVFERLTKGQGIVFSNGEHWHEHRKLSQVLMRNFGRGSRGQEEQVIKEAKLLAEFFKTKKGLSFDPSARISGAVSNVTCMMMFGERFDTEDETFLAQLRIANETFAYWGTQEFQLYNAFPNIVKRLPGEHTSMFENARSLHTFLRGLIENHAASREPDYPRDFVDSFLNKIDEEAKCPNTHFTLDSLDNTVFNLFIAGTVSAAATIHWALRLMLKYPEIQEKVQKEIDDVMGARRSPTMEDRLHLPYTDAVLHEIQRYANLLPASLPHAALHDVQFKGYTIPKGTLVIALLQSALQDQKYWEDPETFNPDRFLDKEGKFKKNDASIPFSAGKRVCLGEALAKMEIFLIFITLLQKFSFRAPVGKSNHIELIGGGIRILKPYNIHAEERVL</sequence>
<evidence type="ECO:0000256" key="11">
    <source>
        <dbReference type="RuleBase" id="RU000461"/>
    </source>
</evidence>
<evidence type="ECO:0000313" key="12">
    <source>
        <dbReference type="EMBL" id="ARO89859.1"/>
    </source>
</evidence>
<keyword evidence="6 11" id="KW-0560">Oxidoreductase</keyword>
<evidence type="ECO:0000256" key="8">
    <source>
        <dbReference type="ARBA" id="ARBA00023033"/>
    </source>
</evidence>
<dbReference type="GO" id="GO:0005737">
    <property type="term" value="C:cytoplasm"/>
    <property type="evidence" value="ECO:0007669"/>
    <property type="project" value="TreeGrafter"/>
</dbReference>
<accession>A0A1Y9TKL1</accession>
<reference evidence="12" key="2">
    <citation type="journal article" date="2017" name="Theriogenology">
        <title>Identification and expression of cytochrome P450 genes in the Chinese giant salamander Andrias davidianus.</title>
        <authorList>
            <person name="Hu Q."/>
            <person name="Xiao H."/>
            <person name="Tian H."/>
            <person name="Meng Y."/>
        </authorList>
    </citation>
    <scope>NUCLEOTIDE SEQUENCE</scope>
</reference>